<dbReference type="EMBL" id="WODA01000017">
    <property type="protein sequence ID" value="MUN07352.1"/>
    <property type="molecule type" value="Genomic_DNA"/>
</dbReference>
<comment type="similarity">
    <text evidence="7">Belongs to the 3-HAO family.</text>
</comment>
<feature type="region of interest" description="Disordered" evidence="8">
    <location>
        <begin position="1"/>
        <end position="170"/>
    </location>
</feature>
<feature type="binding site" evidence="7">
    <location>
        <position position="386"/>
    </location>
    <ligand>
        <name>Fe cation</name>
        <dbReference type="ChEBI" id="CHEBI:24875"/>
        <label>1</label>
        <note>catalytic</note>
    </ligand>
</feature>
<sequence length="502" mass="56244">MPRPGRPRHPPARRTRGRLPARAVDRRPGRRPVHRDRGSGPGTGGHRLAVPGLPVRPRRRDRRRRLGLGVRRRVVARRRRGGPAGEPGGRPRARRPRRGDRIDGGHPRRPGARRGGREAARPRARPRTPGRHGAPRGRGHCRGAPALERQRRRRGERTRARRRPRRRGGAAMTVEAITVRGGATPRGRFPHARRAGELVFVSGTSSRRPDNTIAGAEADEFGATRLDIAVQTRAVLENIRAILAEAGCTLDDLVQATAYLVDMNDFAGYNAAWAEYFDETGPARTTVAVHALPHPHLRIEIQAVALARTSTSPETSSSPLHHHLRGGTVTTIPPVVDFAAWIREHEHLLKPPVNNKQAWEPIGDFIVQVVGGPNQRTDYHFDPYEEWFYQYRGNMHVNVMTEDGPQRIDIREGEMWLLPGNVYHSPQRPEAGSIGIVIERIREEGTLEKFAWFCPNCDTKVHEVELQVRDIVEDLPPVFRDFYESEEGRTCPKCGAVHPGKG</sequence>
<protein>
    <recommendedName>
        <fullName evidence="7">3-hydroxyanthranilate 3,4-dioxygenase</fullName>
        <ecNumber evidence="7">1.13.11.6</ecNumber>
    </recommendedName>
    <alternativeName>
        <fullName evidence="7">3-hydroxyanthranilate oxygenase</fullName>
        <shortName evidence="7">3-HAO</shortName>
    </alternativeName>
    <alternativeName>
        <fullName evidence="7">3-hydroxyanthranilic acid dioxygenase</fullName>
        <shortName evidence="7">HAD</shortName>
    </alternativeName>
</protein>
<feature type="binding site" evidence="7">
    <location>
        <position position="380"/>
    </location>
    <ligand>
        <name>Fe cation</name>
        <dbReference type="ChEBI" id="CHEBI:24875"/>
        <label>1</label>
        <note>catalytic</note>
    </ligand>
</feature>
<accession>A0A7C9LD92</accession>
<dbReference type="Proteomes" id="UP000480122">
    <property type="component" value="Unassembled WGS sequence"/>
</dbReference>
<feature type="binding site" evidence="7">
    <location>
        <position position="457"/>
    </location>
    <ligand>
        <name>Fe cation</name>
        <dbReference type="ChEBI" id="CHEBI:24875"/>
        <label>2</label>
    </ligand>
</feature>
<feature type="binding site" evidence="7">
    <location>
        <position position="428"/>
    </location>
    <ligand>
        <name>substrate</name>
    </ligand>
</feature>
<dbReference type="PANTHER" id="PTHR15497:SF1">
    <property type="entry name" value="3-HYDROXYANTHRANILATE 3,4-DIOXYGENASE"/>
    <property type="match status" value="1"/>
</dbReference>
<reference evidence="9 10" key="1">
    <citation type="submission" date="2019-11" db="EMBL/GenBank/DDBJ databases">
        <title>Agromyces kandeliae sp. nov., isolated from mangrove soil.</title>
        <authorList>
            <person name="Wang R."/>
        </authorList>
    </citation>
    <scope>NUCLEOTIDE SEQUENCE [LARGE SCALE GENOMIC DNA]</scope>
    <source>
        <strain evidence="9 10">JCM 11431</strain>
    </source>
</reference>
<dbReference type="Gene3D" id="3.30.1330.40">
    <property type="entry name" value="RutC-like"/>
    <property type="match status" value="1"/>
</dbReference>
<comment type="function">
    <text evidence="1 7">Catalyzes the oxidative ring opening of 3-hydroxyanthranilate to 2-amino-3-carboxymuconate semialdehyde, which spontaneously cyclizes to quinolinate.</text>
</comment>
<comment type="pathway">
    <text evidence="7">Cofactor biosynthesis; NAD(+) biosynthesis; quinolinate from L-kynurenine: step 3/3.</text>
</comment>
<dbReference type="InterPro" id="IPR006175">
    <property type="entry name" value="YjgF/YER057c/UK114"/>
</dbReference>
<feature type="binding site" evidence="7">
    <location>
        <position position="491"/>
    </location>
    <ligand>
        <name>Fe cation</name>
        <dbReference type="ChEBI" id="CHEBI:24875"/>
        <label>2</label>
    </ligand>
</feature>
<dbReference type="GO" id="GO:0043420">
    <property type="term" value="P:anthranilate metabolic process"/>
    <property type="evidence" value="ECO:0007669"/>
    <property type="project" value="UniProtKB-UniRule"/>
</dbReference>
<dbReference type="GO" id="GO:0006569">
    <property type="term" value="P:L-tryptophan catabolic process"/>
    <property type="evidence" value="ECO:0007669"/>
    <property type="project" value="UniProtKB-UniRule"/>
</dbReference>
<evidence type="ECO:0000256" key="8">
    <source>
        <dbReference type="SAM" id="MobiDB-lite"/>
    </source>
</evidence>
<dbReference type="HAMAP" id="MF_00825">
    <property type="entry name" value="3_HAO"/>
    <property type="match status" value="1"/>
</dbReference>
<feature type="binding site" evidence="7">
    <location>
        <position position="439"/>
    </location>
    <ligand>
        <name>substrate</name>
    </ligand>
</feature>
<comment type="catalytic activity">
    <reaction evidence="7">
        <text>3-hydroxyanthranilate + O2 = (2Z,4Z)-2-amino-3-carboxymuconate 6-semialdehyde</text>
        <dbReference type="Rhea" id="RHEA:17953"/>
        <dbReference type="ChEBI" id="CHEBI:15379"/>
        <dbReference type="ChEBI" id="CHEBI:36559"/>
        <dbReference type="ChEBI" id="CHEBI:77612"/>
        <dbReference type="EC" id="1.13.11.6"/>
    </reaction>
</comment>
<feature type="compositionally biased region" description="Basic residues" evidence="8">
    <location>
        <begin position="122"/>
        <end position="141"/>
    </location>
</feature>
<evidence type="ECO:0000256" key="4">
    <source>
        <dbReference type="ARBA" id="ARBA00022964"/>
    </source>
</evidence>
<evidence type="ECO:0000256" key="7">
    <source>
        <dbReference type="HAMAP-Rule" id="MF_00825"/>
    </source>
</evidence>
<dbReference type="InterPro" id="IPR010329">
    <property type="entry name" value="3hydroanth_dOase"/>
</dbReference>
<feature type="compositionally biased region" description="Basic residues" evidence="8">
    <location>
        <begin position="150"/>
        <end position="168"/>
    </location>
</feature>
<dbReference type="SUPFAM" id="SSF51182">
    <property type="entry name" value="RmlC-like cupins"/>
    <property type="match status" value="1"/>
</dbReference>
<comment type="cofactor">
    <cofactor evidence="7">
        <name>Fe(2+)</name>
        <dbReference type="ChEBI" id="CHEBI:29033"/>
    </cofactor>
    <text evidence="7">Binds 2 Fe(2+) ions per subunit.</text>
</comment>
<dbReference type="GO" id="GO:0019805">
    <property type="term" value="P:quinolinate biosynthetic process"/>
    <property type="evidence" value="ECO:0007669"/>
    <property type="project" value="UniProtKB-UniRule"/>
</dbReference>
<organism evidence="9 10">
    <name type="scientific">Agromyces luteolus</name>
    <dbReference type="NCBI Taxonomy" id="88373"/>
    <lineage>
        <taxon>Bacteria</taxon>
        <taxon>Bacillati</taxon>
        <taxon>Actinomycetota</taxon>
        <taxon>Actinomycetes</taxon>
        <taxon>Micrococcales</taxon>
        <taxon>Microbacteriaceae</taxon>
        <taxon>Agromyces</taxon>
    </lineage>
</organism>
<dbReference type="Pfam" id="PF01042">
    <property type="entry name" value="Ribonuc_L-PSP"/>
    <property type="match status" value="1"/>
</dbReference>
<keyword evidence="5 7" id="KW-0560">Oxidoreductase</keyword>
<dbReference type="InterPro" id="IPR011051">
    <property type="entry name" value="RmlC_Cupin_sf"/>
</dbReference>
<dbReference type="InterPro" id="IPR035959">
    <property type="entry name" value="RutC-like_sf"/>
</dbReference>
<dbReference type="CDD" id="cd00448">
    <property type="entry name" value="YjgF_YER057c_UK114_family"/>
    <property type="match status" value="1"/>
</dbReference>
<dbReference type="GO" id="GO:0000334">
    <property type="term" value="F:3-hydroxyanthranilate 3,4-dioxygenase activity"/>
    <property type="evidence" value="ECO:0007669"/>
    <property type="project" value="UniProtKB-UniRule"/>
</dbReference>
<feature type="binding site" evidence="7">
    <location>
        <position position="386"/>
    </location>
    <ligand>
        <name>substrate</name>
    </ligand>
</feature>
<dbReference type="OrthoDB" id="5002379at2"/>
<dbReference type="InterPro" id="IPR014710">
    <property type="entry name" value="RmlC-like_jellyroll"/>
</dbReference>
<gene>
    <name evidence="7" type="primary">nbaC</name>
    <name evidence="9" type="ORF">GLX25_09510</name>
</gene>
<feature type="binding site" evidence="7">
    <location>
        <position position="454"/>
    </location>
    <ligand>
        <name>Fe cation</name>
        <dbReference type="ChEBI" id="CHEBI:24875"/>
        <label>2</label>
    </ligand>
</feature>
<dbReference type="UniPathway" id="UPA00253">
    <property type="reaction ID" value="UER00330"/>
</dbReference>
<dbReference type="GO" id="GO:0008198">
    <property type="term" value="F:ferrous iron binding"/>
    <property type="evidence" value="ECO:0007669"/>
    <property type="project" value="UniProtKB-UniRule"/>
</dbReference>
<feature type="binding site" evidence="7">
    <location>
        <position position="376"/>
    </location>
    <ligand>
        <name>O2</name>
        <dbReference type="ChEBI" id="CHEBI:15379"/>
    </ligand>
</feature>
<keyword evidence="10" id="KW-1185">Reference proteome</keyword>
<dbReference type="NCBIfam" id="TIGR03037">
    <property type="entry name" value="anthran_nbaC"/>
    <property type="match status" value="1"/>
</dbReference>
<keyword evidence="3 7" id="KW-0479">Metal-binding</keyword>
<feature type="compositionally biased region" description="Basic residues" evidence="8">
    <location>
        <begin position="1"/>
        <end position="19"/>
    </location>
</feature>
<comment type="caution">
    <text evidence="9">The sequence shown here is derived from an EMBL/GenBank/DDBJ whole genome shotgun (WGS) entry which is preliminary data.</text>
</comment>
<keyword evidence="2 7" id="KW-0662">Pyridine nucleotide biosynthesis</keyword>
<dbReference type="CDD" id="cd06123">
    <property type="entry name" value="cupin_HAO"/>
    <property type="match status" value="1"/>
</dbReference>
<proteinExistence type="inferred from homology"/>
<feature type="binding site" evidence="7">
    <location>
        <position position="494"/>
    </location>
    <ligand>
        <name>Fe cation</name>
        <dbReference type="ChEBI" id="CHEBI:24875"/>
        <label>2</label>
    </ligand>
</feature>
<dbReference type="AlphaFoldDB" id="A0A7C9LD92"/>
<name>A0A7C9LD92_9MICO</name>
<dbReference type="GO" id="GO:0009435">
    <property type="term" value="P:NAD+ biosynthetic process"/>
    <property type="evidence" value="ECO:0007669"/>
    <property type="project" value="UniProtKB-UniPathway"/>
</dbReference>
<dbReference type="SUPFAM" id="SSF55298">
    <property type="entry name" value="YjgF-like"/>
    <property type="match status" value="1"/>
</dbReference>
<dbReference type="Pfam" id="PF06052">
    <property type="entry name" value="3-HAO"/>
    <property type="match status" value="1"/>
</dbReference>
<dbReference type="NCBIfam" id="NF009763">
    <property type="entry name" value="PRK13264.1"/>
    <property type="match status" value="1"/>
</dbReference>
<dbReference type="Gene3D" id="2.60.120.10">
    <property type="entry name" value="Jelly Rolls"/>
    <property type="match status" value="1"/>
</dbReference>
<dbReference type="PANTHER" id="PTHR15497">
    <property type="entry name" value="3-HYDROXYANTHRANILATE 3,4-DIOXYGENASE"/>
    <property type="match status" value="1"/>
</dbReference>
<evidence type="ECO:0000256" key="1">
    <source>
        <dbReference type="ARBA" id="ARBA00002752"/>
    </source>
</evidence>
<evidence type="ECO:0000256" key="2">
    <source>
        <dbReference type="ARBA" id="ARBA00022642"/>
    </source>
</evidence>
<keyword evidence="6 7" id="KW-0408">Iron</keyword>
<dbReference type="EC" id="1.13.11.6" evidence="7"/>
<keyword evidence="4 7" id="KW-0223">Dioxygenase</keyword>
<evidence type="ECO:0000256" key="3">
    <source>
        <dbReference type="ARBA" id="ARBA00022723"/>
    </source>
</evidence>
<evidence type="ECO:0000313" key="9">
    <source>
        <dbReference type="EMBL" id="MUN07352.1"/>
    </source>
</evidence>
<evidence type="ECO:0000313" key="10">
    <source>
        <dbReference type="Proteomes" id="UP000480122"/>
    </source>
</evidence>
<feature type="compositionally biased region" description="Basic residues" evidence="8">
    <location>
        <begin position="56"/>
        <end position="81"/>
    </location>
</feature>
<evidence type="ECO:0000256" key="5">
    <source>
        <dbReference type="ARBA" id="ARBA00023002"/>
    </source>
</evidence>
<evidence type="ECO:0000256" key="6">
    <source>
        <dbReference type="ARBA" id="ARBA00023004"/>
    </source>
</evidence>
<feature type="binding site" evidence="7">
    <location>
        <position position="424"/>
    </location>
    <ligand>
        <name>Fe cation</name>
        <dbReference type="ChEBI" id="CHEBI:24875"/>
        <label>1</label>
        <note>catalytic</note>
    </ligand>
</feature>